<gene>
    <name evidence="1" type="ORF">CP969_02635</name>
</gene>
<dbReference type="Proteomes" id="UP000327143">
    <property type="component" value="Chromosome"/>
</dbReference>
<sequence length="166" mass="18469">MGCLLLARLMKVSELRRLLGMLGFGPGDDRMCEAFSAVREKAAELRATGKAQRGDLRVEHDLLQRTRFSIRFGKLNHCTMNDDDALGAECLEDAVVPEGHRGPLLDRCRPSRCTNSILGPEHLPIWTAERSSPNRLRAGPRLPANRRSLLDAQLNEVSLMLKKAGQ</sequence>
<evidence type="ECO:0000313" key="1">
    <source>
        <dbReference type="EMBL" id="QEU83724.1"/>
    </source>
</evidence>
<keyword evidence="2" id="KW-1185">Reference proteome</keyword>
<name>A0ABX6A9Y0_STRVD</name>
<proteinExistence type="predicted"/>
<accession>A0ABX6A9Y0</accession>
<protein>
    <recommendedName>
        <fullName evidence="3">Transposase</fullName>
    </recommendedName>
</protein>
<reference evidence="1 2" key="1">
    <citation type="submission" date="2017-09" db="EMBL/GenBank/DDBJ databases">
        <authorList>
            <person name="Lee N."/>
            <person name="Cho B.-K."/>
        </authorList>
    </citation>
    <scope>NUCLEOTIDE SEQUENCE [LARGE SCALE GENOMIC DNA]</scope>
    <source>
        <strain evidence="1 2">ATCC 39115</strain>
    </source>
</reference>
<evidence type="ECO:0000313" key="2">
    <source>
        <dbReference type="Proteomes" id="UP000327143"/>
    </source>
</evidence>
<organism evidence="1 2">
    <name type="scientific">Streptomyces viridosporus T7A</name>
    <dbReference type="NCBI Taxonomy" id="665577"/>
    <lineage>
        <taxon>Bacteria</taxon>
        <taxon>Bacillati</taxon>
        <taxon>Actinomycetota</taxon>
        <taxon>Actinomycetes</taxon>
        <taxon>Kitasatosporales</taxon>
        <taxon>Streptomycetaceae</taxon>
        <taxon>Streptomyces</taxon>
    </lineage>
</organism>
<dbReference type="RefSeq" id="WP_039831349.1">
    <property type="nucleotide sequence ID" value="NZ_CP023700.1"/>
</dbReference>
<evidence type="ECO:0008006" key="3">
    <source>
        <dbReference type="Google" id="ProtNLM"/>
    </source>
</evidence>
<dbReference type="EMBL" id="CP023700">
    <property type="protein sequence ID" value="QEU83724.1"/>
    <property type="molecule type" value="Genomic_DNA"/>
</dbReference>